<dbReference type="Pfam" id="PF00691">
    <property type="entry name" value="OmpA"/>
    <property type="match status" value="1"/>
</dbReference>
<proteinExistence type="predicted"/>
<dbReference type="InterPro" id="IPR036737">
    <property type="entry name" value="OmpA-like_sf"/>
</dbReference>
<feature type="domain" description="OmpA-like" evidence="1">
    <location>
        <begin position="265"/>
        <end position="376"/>
    </location>
</feature>
<accession>J9CV49</accession>
<dbReference type="AlphaFoldDB" id="J9CV49"/>
<reference evidence="2" key="1">
    <citation type="journal article" date="2012" name="PLoS ONE">
        <title>Gene sets for utilization of primary and secondary nutrition supplies in the distal gut of endangered iberian lynx.</title>
        <authorList>
            <person name="Alcaide M."/>
            <person name="Messina E."/>
            <person name="Richter M."/>
            <person name="Bargiela R."/>
            <person name="Peplies J."/>
            <person name="Huws S.A."/>
            <person name="Newbold C.J."/>
            <person name="Golyshin P.N."/>
            <person name="Simon M.A."/>
            <person name="Lopez G."/>
            <person name="Yakimov M.M."/>
            <person name="Ferrer M."/>
        </authorList>
    </citation>
    <scope>NUCLEOTIDE SEQUENCE</scope>
</reference>
<dbReference type="InterPro" id="IPR050330">
    <property type="entry name" value="Bact_OuterMem_StrucFunc"/>
</dbReference>
<organism evidence="2">
    <name type="scientific">gut metagenome</name>
    <dbReference type="NCBI Taxonomy" id="749906"/>
    <lineage>
        <taxon>unclassified sequences</taxon>
        <taxon>metagenomes</taxon>
        <taxon>organismal metagenomes</taxon>
    </lineage>
</organism>
<protein>
    <submittedName>
        <fullName evidence="2">Major outer membrane protein OmpA</fullName>
    </submittedName>
</protein>
<comment type="caution">
    <text evidence="2">The sequence shown here is derived from an EMBL/GenBank/DDBJ whole genome shotgun (WGS) entry which is preliminary data.</text>
</comment>
<dbReference type="InterPro" id="IPR011250">
    <property type="entry name" value="OMP/PagP_B-barrel"/>
</dbReference>
<dbReference type="EMBL" id="AMCI01001925">
    <property type="protein sequence ID" value="EJX04086.1"/>
    <property type="molecule type" value="Genomic_DNA"/>
</dbReference>
<dbReference type="PROSITE" id="PS51123">
    <property type="entry name" value="OMPA_2"/>
    <property type="match status" value="1"/>
</dbReference>
<sequence>MILKNIALLGLALVAAAPTLAQETKTEYEFHPHWYVQGQFGAQQTLGEVSFGDLLSPNAQVSVGYNLNKYFGLRAGVNAWQSKAGWDQDKAQYNWKWSYVAPSVDAVANLSTLFFGFNPERPFVLSAFAGLGVNIAFNNDEAADVDAAIGALNHLPAGSHALRNLWDGTKVRMQGRLGLMADYRINDKFSVGAELQANLLNDNYNSKMAKNADWYFNALVGVKYTFGKSYSKKTVVVPAAVAPGQERVVEKIVEKEVLVPGEVKEIRVVEPLRQDVYFTINSTAVSLIEMQKVKDLAAYLKKYPEAKVTITGHADKDTGNARINKMLSEKRAQVVADVLVKQMGIDASRIIVEAKGDTEQPHAEPVLNRVSICIAK</sequence>
<dbReference type="SUPFAM" id="SSF103088">
    <property type="entry name" value="OmpA-like"/>
    <property type="match status" value="1"/>
</dbReference>
<dbReference type="InterPro" id="IPR006665">
    <property type="entry name" value="OmpA-like"/>
</dbReference>
<dbReference type="PANTHER" id="PTHR30329">
    <property type="entry name" value="STATOR ELEMENT OF FLAGELLAR MOTOR COMPLEX"/>
    <property type="match status" value="1"/>
</dbReference>
<gene>
    <name evidence="2" type="ORF">EVA_07806</name>
</gene>
<dbReference type="CDD" id="cd07185">
    <property type="entry name" value="OmpA_C-like"/>
    <property type="match status" value="1"/>
</dbReference>
<dbReference type="Gene3D" id="3.30.1330.60">
    <property type="entry name" value="OmpA-like domain"/>
    <property type="match status" value="1"/>
</dbReference>
<dbReference type="SUPFAM" id="SSF56925">
    <property type="entry name" value="OMPA-like"/>
    <property type="match status" value="1"/>
</dbReference>
<dbReference type="Gene3D" id="2.40.160.20">
    <property type="match status" value="1"/>
</dbReference>
<dbReference type="PANTHER" id="PTHR30329:SF21">
    <property type="entry name" value="LIPOPROTEIN YIAD-RELATED"/>
    <property type="match status" value="1"/>
</dbReference>
<evidence type="ECO:0000259" key="1">
    <source>
        <dbReference type="PROSITE" id="PS51123"/>
    </source>
</evidence>
<name>J9CV49_9ZZZZ</name>
<evidence type="ECO:0000313" key="2">
    <source>
        <dbReference type="EMBL" id="EJX04086.1"/>
    </source>
</evidence>